<dbReference type="InterPro" id="IPR038374">
    <property type="entry name" value="ThaI_sf"/>
</dbReference>
<gene>
    <name evidence="1" type="ORF">MSIBF_A1400007</name>
</gene>
<organism evidence="1">
    <name type="scientific">groundwater metagenome</name>
    <dbReference type="NCBI Taxonomy" id="717931"/>
    <lineage>
        <taxon>unclassified sequences</taxon>
        <taxon>metagenomes</taxon>
        <taxon>ecological metagenomes</taxon>
    </lineage>
</organism>
<sequence length="210" mass="24392">MNPKIRELFEDKNTIGKIQNKLPKLFQLAELESSRAGKIGMEVGQVREKIIVALFIYKLGERNVQTEIPITKAETDVMVYNNPISIKTITGRNFGGVKLIWTVDKVKAKEFLDNYSPSCDVVLVQINWNNIGGFYYIPREVQTEVFKKLGRTKYIKLPVEGTNPRGVEISAEGLLNLIEHRETFKILINWTKENIDFKPFQRWLEFWQKD</sequence>
<name>A0A098E666_9ZZZZ</name>
<dbReference type="Gene3D" id="3.40.600.30">
    <property type="match status" value="1"/>
</dbReference>
<reference evidence="1" key="1">
    <citation type="submission" date="2014-09" db="EMBL/GenBank/DDBJ databases">
        <authorList>
            <person name="Probst J Alexander"/>
        </authorList>
    </citation>
    <scope>NUCLEOTIDE SEQUENCE</scope>
</reference>
<evidence type="ECO:0000313" key="1">
    <source>
        <dbReference type="EMBL" id="CEG11362.1"/>
    </source>
</evidence>
<protein>
    <recommendedName>
        <fullName evidence="2">Type II restriction endonuclease subunit R</fullName>
    </recommendedName>
</protein>
<proteinExistence type="predicted"/>
<evidence type="ECO:0008006" key="2">
    <source>
        <dbReference type="Google" id="ProtNLM"/>
    </source>
</evidence>
<dbReference type="Pfam" id="PF15514">
    <property type="entry name" value="ThaI"/>
    <property type="match status" value="1"/>
</dbReference>
<accession>A0A098E666</accession>
<dbReference type="EMBL" id="CCXY01000047">
    <property type="protein sequence ID" value="CEG11362.1"/>
    <property type="molecule type" value="Genomic_DNA"/>
</dbReference>
<dbReference type="CDD" id="cd22361">
    <property type="entry name" value="ThaI-like"/>
    <property type="match status" value="1"/>
</dbReference>
<dbReference type="AlphaFoldDB" id="A0A098E666"/>
<dbReference type="InterPro" id="IPR029128">
    <property type="entry name" value="ThaI"/>
</dbReference>